<dbReference type="Gene3D" id="3.10.20.30">
    <property type="match status" value="1"/>
</dbReference>
<dbReference type="SUPFAM" id="SSF54285">
    <property type="entry name" value="MoaD/ThiS"/>
    <property type="match status" value="1"/>
</dbReference>
<dbReference type="CDD" id="cd00565">
    <property type="entry name" value="Ubl_ThiS"/>
    <property type="match status" value="1"/>
</dbReference>
<dbReference type="PANTHER" id="PTHR34472">
    <property type="entry name" value="SULFUR CARRIER PROTEIN THIS"/>
    <property type="match status" value="1"/>
</dbReference>
<dbReference type="InterPro" id="IPR010035">
    <property type="entry name" value="Thi_S"/>
</dbReference>
<reference evidence="1 2" key="1">
    <citation type="journal article" date="2023" name="ISME J.">
        <title>Cultivation and genomic characterization of novel and ubiquitous marine nitrite-oxidizing bacteria from the Nitrospirales.</title>
        <authorList>
            <person name="Mueller A.J."/>
            <person name="Daebeler A."/>
            <person name="Herbold C.W."/>
            <person name="Kirkegaard R.H."/>
            <person name="Daims H."/>
        </authorList>
    </citation>
    <scope>NUCLEOTIDE SEQUENCE [LARGE SCALE GENOMIC DNA]</scope>
    <source>
        <strain evidence="1 2">EB</strain>
    </source>
</reference>
<dbReference type="Pfam" id="PF02597">
    <property type="entry name" value="ThiS"/>
    <property type="match status" value="1"/>
</dbReference>
<dbReference type="InterPro" id="IPR016155">
    <property type="entry name" value="Mopterin_synth/thiamin_S_b"/>
</dbReference>
<proteinExistence type="predicted"/>
<dbReference type="Proteomes" id="UP001250932">
    <property type="component" value="Unassembled WGS sequence"/>
</dbReference>
<organism evidence="1 2">
    <name type="scientific">Candidatus Nitronereus thalassa</name>
    <dbReference type="NCBI Taxonomy" id="3020898"/>
    <lineage>
        <taxon>Bacteria</taxon>
        <taxon>Pseudomonadati</taxon>
        <taxon>Nitrospirota</taxon>
        <taxon>Nitrospiria</taxon>
        <taxon>Nitrospirales</taxon>
        <taxon>Nitrospiraceae</taxon>
        <taxon>Candidatus Nitronereus</taxon>
    </lineage>
</organism>
<gene>
    <name evidence="1" type="primary">thiS</name>
    <name evidence="1" type="ORF">PPG34_01030</name>
</gene>
<evidence type="ECO:0000313" key="2">
    <source>
        <dbReference type="Proteomes" id="UP001250932"/>
    </source>
</evidence>
<dbReference type="InterPro" id="IPR012675">
    <property type="entry name" value="Beta-grasp_dom_sf"/>
</dbReference>
<comment type="caution">
    <text evidence="1">The sequence shown here is derived from an EMBL/GenBank/DDBJ whole genome shotgun (WGS) entry which is preliminary data.</text>
</comment>
<accession>A0ABU3K3F3</accession>
<sequence length="66" mass="7295">MNIQVNGESREIQEGMSVASLLRHLEIRGEQVAVEVNREILDKQGFDTRLLQAGDQVEILSFIGGG</sequence>
<name>A0ABU3K3F3_9BACT</name>
<keyword evidence="2" id="KW-1185">Reference proteome</keyword>
<dbReference type="InterPro" id="IPR003749">
    <property type="entry name" value="ThiS/MoaD-like"/>
</dbReference>
<dbReference type="EMBL" id="JAQOUE010000001">
    <property type="protein sequence ID" value="MDT7040911.1"/>
    <property type="molecule type" value="Genomic_DNA"/>
</dbReference>
<dbReference type="PANTHER" id="PTHR34472:SF1">
    <property type="entry name" value="SULFUR CARRIER PROTEIN THIS"/>
    <property type="match status" value="1"/>
</dbReference>
<dbReference type="NCBIfam" id="TIGR01683">
    <property type="entry name" value="thiS"/>
    <property type="match status" value="1"/>
</dbReference>
<evidence type="ECO:0000313" key="1">
    <source>
        <dbReference type="EMBL" id="MDT7040911.1"/>
    </source>
</evidence>
<dbReference type="RefSeq" id="WP_313831270.1">
    <property type="nucleotide sequence ID" value="NZ_JAQOUE010000001.1"/>
</dbReference>
<protein>
    <submittedName>
        <fullName evidence="1">Sulfur carrier protein ThiS</fullName>
    </submittedName>
</protein>